<accession>D5ZUM3</accession>
<gene>
    <name evidence="2" type="ORF">SSFG_02137</name>
</gene>
<reference evidence="3" key="1">
    <citation type="submission" date="2008-12" db="EMBL/GenBank/DDBJ databases">
        <title>Annotation of Streptomyces ghanaensis ATCC 14672.</title>
        <authorList>
            <consortium name="The Broad Institute Genome Sequencing Platform"/>
            <consortium name="Broad Institute Microbial Sequencing Center"/>
            <person name="Fischbach M."/>
            <person name="Ward D."/>
            <person name="Young S."/>
            <person name="Kodira C.D."/>
            <person name="Zeng Q."/>
            <person name="Koehrsen M."/>
            <person name="Godfrey P."/>
            <person name="Alvarado L."/>
            <person name="Berlin A.M."/>
            <person name="Borenstein D."/>
            <person name="Chen Z."/>
            <person name="Engels R."/>
            <person name="Freedman E."/>
            <person name="Gellesch M."/>
            <person name="Goldberg J."/>
            <person name="Griggs A."/>
            <person name="Gujja S."/>
            <person name="Heiman D.I."/>
            <person name="Hepburn T.A."/>
            <person name="Howarth C."/>
            <person name="Jen D."/>
            <person name="Larson L."/>
            <person name="Lewis B."/>
            <person name="Mehta T."/>
            <person name="Park D."/>
            <person name="Pearson M."/>
            <person name="Roberts A."/>
            <person name="Saif S."/>
            <person name="Shea T.D."/>
            <person name="Shenoy N."/>
            <person name="Sisk P."/>
            <person name="Stolte C."/>
            <person name="Sykes S.N."/>
            <person name="Walk T."/>
            <person name="White J."/>
            <person name="Yandava C."/>
            <person name="Straight P."/>
            <person name="Clardy J."/>
            <person name="Hung D."/>
            <person name="Kolter R."/>
            <person name="Mekalanos J."/>
            <person name="Walker S."/>
            <person name="Walsh C.T."/>
            <person name="Wieland B.L.C."/>
            <person name="Ilzarbe M."/>
            <person name="Galagan J."/>
            <person name="Nusbaum C."/>
            <person name="Birren B."/>
        </authorList>
    </citation>
    <scope>NUCLEOTIDE SEQUENCE [LARGE SCALE GENOMIC DNA]</scope>
    <source>
        <strain evidence="3">ATCC 14672 / DSM 40746 / JCM 4963 / KCTC 9882 / NRRL B-12104 / FH 1290</strain>
    </source>
</reference>
<evidence type="ECO:0000256" key="1">
    <source>
        <dbReference type="SAM" id="MobiDB-lite"/>
    </source>
</evidence>
<feature type="compositionally biased region" description="Gly residues" evidence="1">
    <location>
        <begin position="93"/>
        <end position="128"/>
    </location>
</feature>
<sequence length="164" mass="16765">MSEWMPAGMLDQPHVPLASVEKWLSETEHRYRLAGHSERAVRGAEFSVAAHIGDVRRAERAYAAWLAADRDSMADRPACEPHGQGRWQAGTGRARGGGAPAEGPGGTGTGGTGTGARSGAGAGAGTGGRPDPRGAAGPAGGHSTPMSSRAPCRPPWYATVSTAR</sequence>
<feature type="region of interest" description="Disordered" evidence="1">
    <location>
        <begin position="73"/>
        <end position="164"/>
    </location>
</feature>
<evidence type="ECO:0000313" key="2">
    <source>
        <dbReference type="EMBL" id="EFE66888.2"/>
    </source>
</evidence>
<dbReference type="AlphaFoldDB" id="D5ZUM3"/>
<protein>
    <submittedName>
        <fullName evidence="2">Predicted protein</fullName>
    </submittedName>
</protein>
<organism evidence="2 3">
    <name type="scientific">Streptomyces viridosporus (strain ATCC 14672 / DSM 40746 / JCM 4963 / KCTC 9882 / NRRL B-12104 / FH 1290)</name>
    <name type="common">Streptomyces ghanaensis</name>
    <dbReference type="NCBI Taxonomy" id="566461"/>
    <lineage>
        <taxon>Bacteria</taxon>
        <taxon>Bacillati</taxon>
        <taxon>Actinomycetota</taxon>
        <taxon>Actinomycetes</taxon>
        <taxon>Kitasatosporales</taxon>
        <taxon>Streptomycetaceae</taxon>
        <taxon>Streptomyces</taxon>
    </lineage>
</organism>
<dbReference type="Proteomes" id="UP000003824">
    <property type="component" value="Unassembled WGS sequence"/>
</dbReference>
<dbReference type="EMBL" id="DS999641">
    <property type="protein sequence ID" value="EFE66888.2"/>
    <property type="molecule type" value="Genomic_DNA"/>
</dbReference>
<name>D5ZUM3_STRV1</name>
<evidence type="ECO:0000313" key="3">
    <source>
        <dbReference type="Proteomes" id="UP000003824"/>
    </source>
</evidence>
<proteinExistence type="predicted"/>
<dbReference type="eggNOG" id="COG0457">
    <property type="taxonomic scope" value="Bacteria"/>
</dbReference>